<evidence type="ECO:0000256" key="1">
    <source>
        <dbReference type="ARBA" id="ARBA00023002"/>
    </source>
</evidence>
<dbReference type="GO" id="GO:0016491">
    <property type="term" value="F:oxidoreductase activity"/>
    <property type="evidence" value="ECO:0007669"/>
    <property type="project" value="UniProtKB-KW"/>
</dbReference>
<keyword evidence="1" id="KW-0560">Oxidoreductase</keyword>
<evidence type="ECO:0000259" key="3">
    <source>
        <dbReference type="Pfam" id="PF02826"/>
    </source>
</evidence>
<feature type="domain" description="D-isomer specific 2-hydroxyacid dehydrogenase NAD-binding" evidence="3">
    <location>
        <begin position="274"/>
        <end position="382"/>
    </location>
</feature>
<dbReference type="PROSITE" id="PS00065">
    <property type="entry name" value="D_2_HYDROXYACID_DH_1"/>
    <property type="match status" value="1"/>
</dbReference>
<gene>
    <name evidence="4" type="ORF">NA57DRAFT_49139</name>
</gene>
<dbReference type="InterPro" id="IPR006140">
    <property type="entry name" value="D-isomer_DH_NAD-bd"/>
</dbReference>
<dbReference type="InterPro" id="IPR036291">
    <property type="entry name" value="NAD(P)-bd_dom_sf"/>
</dbReference>
<protein>
    <recommendedName>
        <fullName evidence="3">D-isomer specific 2-hydroxyacid dehydrogenase NAD-binding domain-containing protein</fullName>
    </recommendedName>
</protein>
<dbReference type="PANTHER" id="PTHR43333:SF1">
    <property type="entry name" value="D-ISOMER SPECIFIC 2-HYDROXYACID DEHYDROGENASE NAD-BINDING DOMAIN-CONTAINING PROTEIN"/>
    <property type="match status" value="1"/>
</dbReference>
<evidence type="ECO:0000256" key="2">
    <source>
        <dbReference type="ARBA" id="ARBA00023027"/>
    </source>
</evidence>
<dbReference type="OrthoDB" id="298012at2759"/>
<dbReference type="SUPFAM" id="SSF51735">
    <property type="entry name" value="NAD(P)-binding Rossmann-fold domains"/>
    <property type="match status" value="1"/>
</dbReference>
<feature type="domain" description="D-isomer specific 2-hydroxyacid dehydrogenase NAD-binding" evidence="3">
    <location>
        <begin position="175"/>
        <end position="247"/>
    </location>
</feature>
<dbReference type="Gene3D" id="3.40.50.720">
    <property type="entry name" value="NAD(P)-binding Rossmann-like Domain"/>
    <property type="match status" value="2"/>
</dbReference>
<keyword evidence="2" id="KW-0520">NAD</keyword>
<dbReference type="Pfam" id="PF02826">
    <property type="entry name" value="2-Hacid_dh_C"/>
    <property type="match status" value="2"/>
</dbReference>
<organism evidence="4 5">
    <name type="scientific">Rhizodiscina lignyota</name>
    <dbReference type="NCBI Taxonomy" id="1504668"/>
    <lineage>
        <taxon>Eukaryota</taxon>
        <taxon>Fungi</taxon>
        <taxon>Dikarya</taxon>
        <taxon>Ascomycota</taxon>
        <taxon>Pezizomycotina</taxon>
        <taxon>Dothideomycetes</taxon>
        <taxon>Pleosporomycetidae</taxon>
        <taxon>Aulographales</taxon>
        <taxon>Rhizodiscinaceae</taxon>
        <taxon>Rhizodiscina</taxon>
    </lineage>
</organism>
<comment type="caution">
    <text evidence="4">The sequence shown here is derived from an EMBL/GenBank/DDBJ whole genome shotgun (WGS) entry which is preliminary data.</text>
</comment>
<dbReference type="EMBL" id="ML978140">
    <property type="protein sequence ID" value="KAF2093109.1"/>
    <property type="molecule type" value="Genomic_DNA"/>
</dbReference>
<reference evidence="4" key="1">
    <citation type="journal article" date="2020" name="Stud. Mycol.">
        <title>101 Dothideomycetes genomes: a test case for predicting lifestyles and emergence of pathogens.</title>
        <authorList>
            <person name="Haridas S."/>
            <person name="Albert R."/>
            <person name="Binder M."/>
            <person name="Bloem J."/>
            <person name="Labutti K."/>
            <person name="Salamov A."/>
            <person name="Andreopoulos B."/>
            <person name="Baker S."/>
            <person name="Barry K."/>
            <person name="Bills G."/>
            <person name="Bluhm B."/>
            <person name="Cannon C."/>
            <person name="Castanera R."/>
            <person name="Culley D."/>
            <person name="Daum C."/>
            <person name="Ezra D."/>
            <person name="Gonzalez J."/>
            <person name="Henrissat B."/>
            <person name="Kuo A."/>
            <person name="Liang C."/>
            <person name="Lipzen A."/>
            <person name="Lutzoni F."/>
            <person name="Magnuson J."/>
            <person name="Mondo S."/>
            <person name="Nolan M."/>
            <person name="Ohm R."/>
            <person name="Pangilinan J."/>
            <person name="Park H.-J."/>
            <person name="Ramirez L."/>
            <person name="Alfaro M."/>
            <person name="Sun H."/>
            <person name="Tritt A."/>
            <person name="Yoshinaga Y."/>
            <person name="Zwiers L.-H."/>
            <person name="Turgeon B."/>
            <person name="Goodwin S."/>
            <person name="Spatafora J."/>
            <person name="Crous P."/>
            <person name="Grigoriev I."/>
        </authorList>
    </citation>
    <scope>NUCLEOTIDE SEQUENCE</scope>
    <source>
        <strain evidence="4">CBS 133067</strain>
    </source>
</reference>
<dbReference type="Proteomes" id="UP000799772">
    <property type="component" value="Unassembled WGS sequence"/>
</dbReference>
<dbReference type="PANTHER" id="PTHR43333">
    <property type="entry name" value="2-HACID_DH_C DOMAIN-CONTAINING PROTEIN"/>
    <property type="match status" value="1"/>
</dbReference>
<evidence type="ECO:0000313" key="5">
    <source>
        <dbReference type="Proteomes" id="UP000799772"/>
    </source>
</evidence>
<sequence>MLRPSLLSAYSKSECSSCRACLQAQLSVTAKRQILRSFSKSARSSQVGTGGTNVDLSGENVLCILPFSEPEEYTNELRESIPGLKLTWIDQKVHPLNAWQNDTPLPPGIFQDVTSLMTLRMLPKPEEAPRLRYVHVYSAGTEHLASTPWFAHPEVVMTSSSGCHGPQIAEWVFLTLLAQTHQFKTMLKWQDESRWGYFADHYGRATELRGQRMGILGYGSIGRHIAQAAQGFGMDVIAFTGSEKRTPESRRDTTYFEPGSGDPDGLIPSAWYSGLDKASLHNFLEQDIDVLVVTVPATPQTRKMLGDAEFRILAQKRQAFVSNIGRGEVIDQDALIRYLKNSPGSVEGSLRGAALDVTNPEPLPDNHELWQLPNVTITPHVSGAATGYIRRSVDILGINIGRLQRGETLLNVVNRGRGY</sequence>
<name>A0A9P4I631_9PEZI</name>
<keyword evidence="5" id="KW-1185">Reference proteome</keyword>
<dbReference type="AlphaFoldDB" id="A0A9P4I631"/>
<proteinExistence type="predicted"/>
<dbReference type="InterPro" id="IPR029752">
    <property type="entry name" value="D-isomer_DH_CS1"/>
</dbReference>
<evidence type="ECO:0000313" key="4">
    <source>
        <dbReference type="EMBL" id="KAF2093109.1"/>
    </source>
</evidence>
<accession>A0A9P4I631</accession>
<dbReference type="GO" id="GO:0051287">
    <property type="term" value="F:NAD binding"/>
    <property type="evidence" value="ECO:0007669"/>
    <property type="project" value="InterPro"/>
</dbReference>